<keyword evidence="2" id="KW-1185">Reference proteome</keyword>
<dbReference type="InterPro" id="IPR025535">
    <property type="entry name" value="DUF4421"/>
</dbReference>
<proteinExistence type="predicted"/>
<accession>A0A0M8MC14</accession>
<dbReference type="Proteomes" id="UP000037755">
    <property type="component" value="Unassembled WGS sequence"/>
</dbReference>
<gene>
    <name evidence="1" type="ORF">AM493_19745</name>
</gene>
<dbReference type="AlphaFoldDB" id="A0A0M8MC14"/>
<dbReference type="STRING" id="1202724.AM493_19745"/>
<reference evidence="1 2" key="1">
    <citation type="submission" date="2015-08" db="EMBL/GenBank/DDBJ databases">
        <title>Whole genome sequence of Flavobacterium akiainvivens IK-1T, from decaying Wikstroemia oahuensis, an endemic Hawaiian shrub.</title>
        <authorList>
            <person name="Wan X."/>
            <person name="Hou S."/>
            <person name="Saito J."/>
            <person name="Donachie S."/>
        </authorList>
    </citation>
    <scope>NUCLEOTIDE SEQUENCE [LARGE SCALE GENOMIC DNA]</scope>
    <source>
        <strain evidence="1 2">IK-1</strain>
    </source>
</reference>
<evidence type="ECO:0008006" key="3">
    <source>
        <dbReference type="Google" id="ProtNLM"/>
    </source>
</evidence>
<evidence type="ECO:0000313" key="2">
    <source>
        <dbReference type="Proteomes" id="UP000037755"/>
    </source>
</evidence>
<dbReference type="PATRIC" id="fig|1202724.3.peg.4090"/>
<dbReference type="EMBL" id="LIYD01000005">
    <property type="protein sequence ID" value="KOS08033.1"/>
    <property type="molecule type" value="Genomic_DNA"/>
</dbReference>
<dbReference type="Pfam" id="PF14391">
    <property type="entry name" value="DUF4421"/>
    <property type="match status" value="1"/>
</dbReference>
<evidence type="ECO:0000313" key="1">
    <source>
        <dbReference type="EMBL" id="KOS08033.1"/>
    </source>
</evidence>
<organism evidence="1 2">
    <name type="scientific">Flavobacterium akiainvivens</name>
    <dbReference type="NCBI Taxonomy" id="1202724"/>
    <lineage>
        <taxon>Bacteria</taxon>
        <taxon>Pseudomonadati</taxon>
        <taxon>Bacteroidota</taxon>
        <taxon>Flavobacteriia</taxon>
        <taxon>Flavobacteriales</taxon>
        <taxon>Flavobacteriaceae</taxon>
        <taxon>Flavobacterium</taxon>
    </lineage>
</organism>
<sequence length="285" mass="31284">MPLFCFSQADSAYVAPYPQKFMATGFVANNLLMLTHGEKEYSPNSPLIVGAGFSIKNTIVSVRFSQGVANLQGSEYGKTRITDFQLHNYGRKFITDVFIQNYRGFYNEGSAITLYPDLRIRQIGAEGSYLFNGGQFSAKAAFEQRERQLLSAGSWVLGGGVYLLRLESGAAEPFIEGGRIDNLQFGANGGYAYSWVVNEHWQLSGIATAGLSLGHDLGSGDGASLKVYPTALARGAASYSKNNWAVAFTTIINNRLLYASGDEDYTITSIGFQLSYVRHFDRLFK</sequence>
<comment type="caution">
    <text evidence="1">The sequence shown here is derived from an EMBL/GenBank/DDBJ whole genome shotgun (WGS) entry which is preliminary data.</text>
</comment>
<name>A0A0M8MC14_9FLAO</name>
<protein>
    <recommendedName>
        <fullName evidence="3">DUF4421 domain-containing protein</fullName>
    </recommendedName>
</protein>